<dbReference type="PROSITE" id="PS50076">
    <property type="entry name" value="DNAJ_2"/>
    <property type="match status" value="1"/>
</dbReference>
<feature type="domain" description="J" evidence="3">
    <location>
        <begin position="221"/>
        <end position="285"/>
    </location>
</feature>
<dbReference type="RefSeq" id="XP_073396082.1">
    <property type="nucleotide sequence ID" value="XM_073539981.1"/>
</dbReference>
<dbReference type="AlphaFoldDB" id="A0A7I4BFU9"/>
<feature type="region of interest" description="Disordered" evidence="1">
    <location>
        <begin position="1"/>
        <end position="29"/>
    </location>
</feature>
<dbReference type="InParanoid" id="A0A7I4BFU9"/>
<dbReference type="PANTHER" id="PTHR45000">
    <property type="entry name" value="CHAPERONE DNAJ-DOMAIN SUPERFAMILY PROTEIN"/>
    <property type="match status" value="1"/>
</dbReference>
<dbReference type="SMART" id="SM00271">
    <property type="entry name" value="DnaJ"/>
    <property type="match status" value="1"/>
</dbReference>
<dbReference type="KEGG" id="ppp:112294099"/>
<feature type="transmembrane region" description="Helical" evidence="2">
    <location>
        <begin position="34"/>
        <end position="53"/>
    </location>
</feature>
<accession>A0A7I4BFU9</accession>
<dbReference type="InterPro" id="IPR036869">
    <property type="entry name" value="J_dom_sf"/>
</dbReference>
<gene>
    <name evidence="4" type="primary">LOC112294099</name>
</gene>
<dbReference type="EMBL" id="ABEU02000017">
    <property type="status" value="NOT_ANNOTATED_CDS"/>
    <property type="molecule type" value="Genomic_DNA"/>
</dbReference>
<dbReference type="FunCoup" id="A0A7I4BFU9">
    <property type="interactions" value="1952"/>
</dbReference>
<reference evidence="4 5" key="2">
    <citation type="journal article" date="2018" name="Plant J.">
        <title>The Physcomitrella patens chromosome-scale assembly reveals moss genome structure and evolution.</title>
        <authorList>
            <person name="Lang D."/>
            <person name="Ullrich K.K."/>
            <person name="Murat F."/>
            <person name="Fuchs J."/>
            <person name="Jenkins J."/>
            <person name="Haas F.B."/>
            <person name="Piednoel M."/>
            <person name="Gundlach H."/>
            <person name="Van Bel M."/>
            <person name="Meyberg R."/>
            <person name="Vives C."/>
            <person name="Morata J."/>
            <person name="Symeonidi A."/>
            <person name="Hiss M."/>
            <person name="Muchero W."/>
            <person name="Kamisugi Y."/>
            <person name="Saleh O."/>
            <person name="Blanc G."/>
            <person name="Decker E.L."/>
            <person name="van Gessel N."/>
            <person name="Grimwood J."/>
            <person name="Hayes R.D."/>
            <person name="Graham S.W."/>
            <person name="Gunter L.E."/>
            <person name="McDaniel S.F."/>
            <person name="Hoernstein S.N.W."/>
            <person name="Larsson A."/>
            <person name="Li F.W."/>
            <person name="Perroud P.F."/>
            <person name="Phillips J."/>
            <person name="Ranjan P."/>
            <person name="Rokshar D.S."/>
            <person name="Rothfels C.J."/>
            <person name="Schneider L."/>
            <person name="Shu S."/>
            <person name="Stevenson D.W."/>
            <person name="Thummler F."/>
            <person name="Tillich M."/>
            <person name="Villarreal Aguilar J.C."/>
            <person name="Widiez T."/>
            <person name="Wong G.K."/>
            <person name="Wymore A."/>
            <person name="Zhang Y."/>
            <person name="Zimmer A.D."/>
            <person name="Quatrano R.S."/>
            <person name="Mayer K.F.X."/>
            <person name="Goodstein D."/>
            <person name="Casacuberta J.M."/>
            <person name="Vandepoele K."/>
            <person name="Reski R."/>
            <person name="Cuming A.C."/>
            <person name="Tuskan G.A."/>
            <person name="Maumus F."/>
            <person name="Salse J."/>
            <person name="Schmutz J."/>
            <person name="Rensing S.A."/>
        </authorList>
    </citation>
    <scope>NUCLEOTIDE SEQUENCE [LARGE SCALE GENOMIC DNA]</scope>
    <source>
        <strain evidence="4 5">cv. Gransden 2004</strain>
    </source>
</reference>
<dbReference type="Gramene" id="Pp3c17_7620V3.5">
    <property type="protein sequence ID" value="Pp3c17_7620V3.5"/>
    <property type="gene ID" value="Pp3c17_7620"/>
</dbReference>
<reference evidence="4 5" key="1">
    <citation type="journal article" date="2008" name="Science">
        <title>The Physcomitrella genome reveals evolutionary insights into the conquest of land by plants.</title>
        <authorList>
            <person name="Rensing S."/>
            <person name="Lang D."/>
            <person name="Zimmer A."/>
            <person name="Terry A."/>
            <person name="Salamov A."/>
            <person name="Shapiro H."/>
            <person name="Nishiyama T."/>
            <person name="Perroud P.-F."/>
            <person name="Lindquist E."/>
            <person name="Kamisugi Y."/>
            <person name="Tanahashi T."/>
            <person name="Sakakibara K."/>
            <person name="Fujita T."/>
            <person name="Oishi K."/>
            <person name="Shin-I T."/>
            <person name="Kuroki Y."/>
            <person name="Toyoda A."/>
            <person name="Suzuki Y."/>
            <person name="Hashimoto A."/>
            <person name="Yamaguchi K."/>
            <person name="Sugano A."/>
            <person name="Kohara Y."/>
            <person name="Fujiyama A."/>
            <person name="Anterola A."/>
            <person name="Aoki S."/>
            <person name="Ashton N."/>
            <person name="Barbazuk W.B."/>
            <person name="Barker E."/>
            <person name="Bennetzen J."/>
            <person name="Bezanilla M."/>
            <person name="Blankenship R."/>
            <person name="Cho S.H."/>
            <person name="Dutcher S."/>
            <person name="Estelle M."/>
            <person name="Fawcett J.A."/>
            <person name="Gundlach H."/>
            <person name="Hanada K."/>
            <person name="Heyl A."/>
            <person name="Hicks K.A."/>
            <person name="Hugh J."/>
            <person name="Lohr M."/>
            <person name="Mayer K."/>
            <person name="Melkozernov A."/>
            <person name="Murata T."/>
            <person name="Nelson D."/>
            <person name="Pils B."/>
            <person name="Prigge M."/>
            <person name="Reiss B."/>
            <person name="Renner T."/>
            <person name="Rombauts S."/>
            <person name="Rushton P."/>
            <person name="Sanderfoot A."/>
            <person name="Schween G."/>
            <person name="Shiu S.-H."/>
            <person name="Stueber K."/>
            <person name="Theodoulou F.L."/>
            <person name="Tu H."/>
            <person name="Van de Peer Y."/>
            <person name="Verrier P.J."/>
            <person name="Waters E."/>
            <person name="Wood A."/>
            <person name="Yang L."/>
            <person name="Cove D."/>
            <person name="Cuming A."/>
            <person name="Hasebe M."/>
            <person name="Lucas S."/>
            <person name="Mishler D.B."/>
            <person name="Reski R."/>
            <person name="Grigoriev I."/>
            <person name="Quatrano R.S."/>
            <person name="Boore J.L."/>
        </authorList>
    </citation>
    <scope>NUCLEOTIDE SEQUENCE [LARGE SCALE GENOMIC DNA]</scope>
    <source>
        <strain evidence="4 5">cv. Gransden 2004</strain>
    </source>
</reference>
<dbReference type="OrthoDB" id="10250354at2759"/>
<organism evidence="4 5">
    <name type="scientific">Physcomitrium patens</name>
    <name type="common">Spreading-leaved earth moss</name>
    <name type="synonym">Physcomitrella patens</name>
    <dbReference type="NCBI Taxonomy" id="3218"/>
    <lineage>
        <taxon>Eukaryota</taxon>
        <taxon>Viridiplantae</taxon>
        <taxon>Streptophyta</taxon>
        <taxon>Embryophyta</taxon>
        <taxon>Bryophyta</taxon>
        <taxon>Bryophytina</taxon>
        <taxon>Bryopsida</taxon>
        <taxon>Funariidae</taxon>
        <taxon>Funariales</taxon>
        <taxon>Funariaceae</taxon>
        <taxon>Physcomitrium</taxon>
    </lineage>
</organism>
<evidence type="ECO:0000313" key="5">
    <source>
        <dbReference type="Proteomes" id="UP000006727"/>
    </source>
</evidence>
<dbReference type="Proteomes" id="UP000006727">
    <property type="component" value="Chromosome 17"/>
</dbReference>
<protein>
    <recommendedName>
        <fullName evidence="3">J domain-containing protein</fullName>
    </recommendedName>
</protein>
<dbReference type="RefSeq" id="XP_024400025.1">
    <property type="nucleotide sequence ID" value="XM_024544257.2"/>
</dbReference>
<reference evidence="4" key="3">
    <citation type="submission" date="2020-12" db="UniProtKB">
        <authorList>
            <consortium name="EnsemblPlants"/>
        </authorList>
    </citation>
    <scope>IDENTIFICATION</scope>
</reference>
<evidence type="ECO:0000256" key="2">
    <source>
        <dbReference type="SAM" id="Phobius"/>
    </source>
</evidence>
<dbReference type="RefSeq" id="XP_024400023.1">
    <property type="nucleotide sequence ID" value="XM_024544255.2"/>
</dbReference>
<keyword evidence="2" id="KW-0472">Membrane</keyword>
<dbReference type="RefSeq" id="XP_024400024.1">
    <property type="nucleotide sequence ID" value="XM_024544256.2"/>
</dbReference>
<evidence type="ECO:0000313" key="4">
    <source>
        <dbReference type="EnsemblPlants" id="Pp3c17_7620V3.5"/>
    </source>
</evidence>
<evidence type="ECO:0000256" key="1">
    <source>
        <dbReference type="SAM" id="MobiDB-lite"/>
    </source>
</evidence>
<sequence>MWSNKRRESETDRRKRTRVEGRENPNDDNVKRQAGLWMVFFLGAAAVGNMFALKRRLLNIERHSARNCHSSQSHGEHNTSGRYNRAYQSASGSQTNYEDRTAQEAQRRWRAHLDEQQRVKRVNVAPGRTLCCSDRLVSKLEERIRRMKEAFAREKVSQANSYNPWSERRGDKWDWKFEGNRWEWKGDEQREKAQQEQDWQRNQEKKNMNSYELLKRARLAYHFTVLGLDATRPQPYSDADIKAAFRSKAFEYHPDQNPGNVQTAEVKFRQLLESYHLLKSQLKLK</sequence>
<dbReference type="Gene3D" id="1.10.287.110">
    <property type="entry name" value="DnaJ domain"/>
    <property type="match status" value="1"/>
</dbReference>
<dbReference type="PRINTS" id="PR00625">
    <property type="entry name" value="JDOMAIN"/>
</dbReference>
<keyword evidence="5" id="KW-1185">Reference proteome</keyword>
<dbReference type="GeneID" id="112294099"/>
<dbReference type="EnsemblPlants" id="Pp3c17_7620V3.5">
    <property type="protein sequence ID" value="Pp3c17_7620V3.5"/>
    <property type="gene ID" value="Pp3c17_7620"/>
</dbReference>
<dbReference type="SUPFAM" id="SSF46565">
    <property type="entry name" value="Chaperone J-domain"/>
    <property type="match status" value="1"/>
</dbReference>
<dbReference type="Pfam" id="PF00226">
    <property type="entry name" value="DnaJ"/>
    <property type="match status" value="1"/>
</dbReference>
<keyword evidence="2" id="KW-0812">Transmembrane</keyword>
<evidence type="ECO:0000259" key="3">
    <source>
        <dbReference type="PROSITE" id="PS50076"/>
    </source>
</evidence>
<keyword evidence="2" id="KW-1133">Transmembrane helix</keyword>
<dbReference type="CDD" id="cd06257">
    <property type="entry name" value="DnaJ"/>
    <property type="match status" value="1"/>
</dbReference>
<name>A0A7I4BFU9_PHYPA</name>
<proteinExistence type="predicted"/>
<dbReference type="InterPro" id="IPR001623">
    <property type="entry name" value="DnaJ_domain"/>
</dbReference>
<dbReference type="PANTHER" id="PTHR45000:SF5">
    <property type="entry name" value="CHAPERONE DNAJ-DOMAIN SUPERFAMILY PROTEIN"/>
    <property type="match status" value="1"/>
</dbReference>
<dbReference type="RefSeq" id="XP_024400022.1">
    <property type="nucleotide sequence ID" value="XM_024544254.2"/>
</dbReference>